<dbReference type="EMBL" id="AZDK01000009">
    <property type="protein sequence ID" value="KRK60009.1"/>
    <property type="molecule type" value="Genomic_DNA"/>
</dbReference>
<evidence type="ECO:0000256" key="1">
    <source>
        <dbReference type="ARBA" id="ARBA00004651"/>
    </source>
</evidence>
<keyword evidence="2" id="KW-0813">Transport</keyword>
<dbReference type="Proteomes" id="UP000051883">
    <property type="component" value="Unassembled WGS sequence"/>
</dbReference>
<reference evidence="12 14" key="2">
    <citation type="journal article" date="2015" name="Genome Announc.">
        <title>Expanding the biotechnology potential of lactobacilli through comparative genomics of 213 strains and associated genera.</title>
        <authorList>
            <person name="Sun Z."/>
            <person name="Harris H.M."/>
            <person name="McCann A."/>
            <person name="Guo C."/>
            <person name="Argimon S."/>
            <person name="Zhang W."/>
            <person name="Yang X."/>
            <person name="Jeffery I.B."/>
            <person name="Cooney J.C."/>
            <person name="Kagawa T.F."/>
            <person name="Liu W."/>
            <person name="Song Y."/>
            <person name="Salvetti E."/>
            <person name="Wrobel A."/>
            <person name="Rasinkangas P."/>
            <person name="Parkhill J."/>
            <person name="Rea M.C."/>
            <person name="O'Sullivan O."/>
            <person name="Ritari J."/>
            <person name="Douillard F.P."/>
            <person name="Paul Ross R."/>
            <person name="Yang R."/>
            <person name="Briner A.E."/>
            <person name="Felis G.E."/>
            <person name="de Vos W.M."/>
            <person name="Barrangou R."/>
            <person name="Klaenhammer T.R."/>
            <person name="Caufield P.W."/>
            <person name="Cui Y."/>
            <person name="Zhang H."/>
            <person name="O'Toole P.W."/>
        </authorList>
    </citation>
    <scope>NUCLEOTIDE SEQUENCE [LARGE SCALE GENOMIC DNA]</scope>
    <source>
        <strain evidence="12 14">DSM 16041</strain>
    </source>
</reference>
<keyword evidence="3" id="KW-0050">Antiport</keyword>
<dbReference type="PANTHER" id="PTHR33451">
    <property type="entry name" value="MALATE-2H(+)/NA(+)-LACTATE ANTIPORTER"/>
    <property type="match status" value="1"/>
</dbReference>
<feature type="transmembrane region" description="Helical" evidence="9">
    <location>
        <begin position="59"/>
        <end position="76"/>
    </location>
</feature>
<feature type="transmembrane region" description="Helical" evidence="9">
    <location>
        <begin position="453"/>
        <end position="474"/>
    </location>
</feature>
<dbReference type="GO" id="GO:0005886">
    <property type="term" value="C:plasma membrane"/>
    <property type="evidence" value="ECO:0007669"/>
    <property type="project" value="UniProtKB-SubCell"/>
</dbReference>
<name>C8P5N4_9LACO</name>
<evidence type="ECO:0000256" key="8">
    <source>
        <dbReference type="ARBA" id="ARBA00038435"/>
    </source>
</evidence>
<feature type="transmembrane region" description="Helical" evidence="9">
    <location>
        <begin position="332"/>
        <end position="352"/>
    </location>
</feature>
<evidence type="ECO:0000256" key="4">
    <source>
        <dbReference type="ARBA" id="ARBA00022475"/>
    </source>
</evidence>
<sequence length="487" mass="52261">MIKFNGAFFIAKKKAKLSLGRTKKMKKVQFKEAIVILITMLIILGTAVIKFGLSPQIPVLFTIALLIFWARFRGAAWEEIHRGIQEGIETAIIPIFIFILIGALIAVWIKAGIIPAIMVVGFKLISSQFFIPSTFVVCSLVGLAIGSGFTTISTIGIALFGMGVAMNINPALIAGAIISGAVFGDKMSPLSDSTNLASAIAGSDLFAHIKNMMWSTIPSFIVSLILFWLLGSAGSRIDAGKIARTTTVLTQHFTITWWALLPIILMFACAWRHIPAIPTLFINIFTTVMMIFCQDPHESLPALTKLISAGFVAHTSNSSVNALLSRGGISSMMATVSLIIVTLSLGGILMKFQVVQAAMDPLVKHLQKPGPLVTTTVLAGVGINLFVGEQYLSVILPGKAFKPAFTRIGLSPLALSRVLEDGGSVINYLIPWGVAGSFAASTLGVPVLHFLPFAFFSLFSPVFSILSGFTGIGLKWMQTGQTKQPHH</sequence>
<accession>C8P5N4</accession>
<feature type="transmembrane region" description="Helical" evidence="9">
    <location>
        <begin position="157"/>
        <end position="183"/>
    </location>
</feature>
<dbReference type="InterPro" id="IPR004770">
    <property type="entry name" value="Na/H_antiport_NhaC"/>
</dbReference>
<feature type="transmembrane region" description="Helical" evidence="9">
    <location>
        <begin position="212"/>
        <end position="230"/>
    </location>
</feature>
<evidence type="ECO:0000313" key="11">
    <source>
        <dbReference type="EMBL" id="EEW54205.1"/>
    </source>
</evidence>
<evidence type="ECO:0000256" key="3">
    <source>
        <dbReference type="ARBA" id="ARBA00022449"/>
    </source>
</evidence>
<feature type="transmembrane region" description="Helical" evidence="9">
    <location>
        <begin position="242"/>
        <end position="268"/>
    </location>
</feature>
<evidence type="ECO:0000313" key="14">
    <source>
        <dbReference type="Proteomes" id="UP000051883"/>
    </source>
</evidence>
<keyword evidence="4" id="KW-1003">Cell membrane</keyword>
<feature type="domain" description="Na+/H+ antiporter NhaC-like C-terminal" evidence="10">
    <location>
        <begin position="180"/>
        <end position="472"/>
    </location>
</feature>
<evidence type="ECO:0000313" key="13">
    <source>
        <dbReference type="Proteomes" id="UP000003675"/>
    </source>
</evidence>
<keyword evidence="6 9" id="KW-1133">Transmembrane helix</keyword>
<feature type="transmembrane region" description="Helical" evidence="9">
    <location>
        <begin position="129"/>
        <end position="150"/>
    </location>
</feature>
<organism evidence="11 13">
    <name type="scientific">Limosilactobacillus antri DSM 16041</name>
    <dbReference type="NCBI Taxonomy" id="525309"/>
    <lineage>
        <taxon>Bacteria</taxon>
        <taxon>Bacillati</taxon>
        <taxon>Bacillota</taxon>
        <taxon>Bacilli</taxon>
        <taxon>Lactobacillales</taxon>
        <taxon>Lactobacillaceae</taxon>
        <taxon>Limosilactobacillus</taxon>
    </lineage>
</organism>
<dbReference type="AlphaFoldDB" id="C8P5N4"/>
<comment type="caution">
    <text evidence="11">The sequence shown here is derived from an EMBL/GenBank/DDBJ whole genome shotgun (WGS) entry which is preliminary data.</text>
</comment>
<keyword evidence="7 9" id="KW-0472">Membrane</keyword>
<feature type="transmembrane region" description="Helical" evidence="9">
    <location>
        <begin position="33"/>
        <end position="53"/>
    </location>
</feature>
<evidence type="ECO:0000256" key="7">
    <source>
        <dbReference type="ARBA" id="ARBA00023136"/>
    </source>
</evidence>
<reference evidence="11 13" key="1">
    <citation type="submission" date="2009-09" db="EMBL/GenBank/DDBJ databases">
        <authorList>
            <person name="Qin X."/>
            <person name="Bachman B."/>
            <person name="Battles P."/>
            <person name="Bell A."/>
            <person name="Bess C."/>
            <person name="Bickham C."/>
            <person name="Chaboub L."/>
            <person name="Chen D."/>
            <person name="Coyle M."/>
            <person name="Deiros D.R."/>
            <person name="Dinh H."/>
            <person name="Forbes L."/>
            <person name="Fowler G."/>
            <person name="Francisco L."/>
            <person name="Fu Q."/>
            <person name="Gubbala S."/>
            <person name="Hale W."/>
            <person name="Han Y."/>
            <person name="Hemphill L."/>
            <person name="Highlander S.K."/>
            <person name="Hirani K."/>
            <person name="Hogues M."/>
            <person name="Jackson L."/>
            <person name="Jakkamsetti A."/>
            <person name="Javaid M."/>
            <person name="Jiang H."/>
            <person name="Korchina V."/>
            <person name="Kovar C."/>
            <person name="Lara F."/>
            <person name="Lee S."/>
            <person name="Mata R."/>
            <person name="Mathew T."/>
            <person name="Moen C."/>
            <person name="Morales K."/>
            <person name="Munidasa M."/>
            <person name="Nazareth L."/>
            <person name="Ngo R."/>
            <person name="Nguyen L."/>
            <person name="Okwuonu G."/>
            <person name="Ongeri F."/>
            <person name="Patil S."/>
            <person name="Petrosino J."/>
            <person name="Pham C."/>
            <person name="Pham P."/>
            <person name="Pu L.-L."/>
            <person name="Puazo M."/>
            <person name="Raj R."/>
            <person name="Reid J."/>
            <person name="Rouhana J."/>
            <person name="Saada N."/>
            <person name="Shang Y."/>
            <person name="Simmons D."/>
            <person name="Thornton R."/>
            <person name="Warren J."/>
            <person name="Weissenberger G."/>
            <person name="Zhang J."/>
            <person name="Zhang L."/>
            <person name="Zhou C."/>
            <person name="Zhu D."/>
            <person name="Muzny D."/>
            <person name="Worley K."/>
            <person name="Gibbs R."/>
        </authorList>
    </citation>
    <scope>NUCLEOTIDE SEQUENCE [LARGE SCALE GENOMIC DNA]</scope>
    <source>
        <strain evidence="11 13">DSM 16041</strain>
    </source>
</reference>
<evidence type="ECO:0000256" key="2">
    <source>
        <dbReference type="ARBA" id="ARBA00022448"/>
    </source>
</evidence>
<dbReference type="EMBL" id="ACLL01000015">
    <property type="protein sequence ID" value="EEW54205.1"/>
    <property type="molecule type" value="Genomic_DNA"/>
</dbReference>
<dbReference type="InterPro" id="IPR052180">
    <property type="entry name" value="NhaC_Na-H+_Antiporter"/>
</dbReference>
<evidence type="ECO:0000256" key="5">
    <source>
        <dbReference type="ARBA" id="ARBA00022692"/>
    </source>
</evidence>
<dbReference type="NCBIfam" id="TIGR00931">
    <property type="entry name" value="antiport_nhaC"/>
    <property type="match status" value="1"/>
</dbReference>
<keyword evidence="5 9" id="KW-0812">Transmembrane</keyword>
<dbReference type="Pfam" id="PF03553">
    <property type="entry name" value="Na_H_antiporter"/>
    <property type="match status" value="1"/>
</dbReference>
<feature type="transmembrane region" description="Helical" evidence="9">
    <location>
        <begin position="425"/>
        <end position="447"/>
    </location>
</feature>
<protein>
    <submittedName>
        <fullName evidence="12">Na+ H+ antiporter</fullName>
    </submittedName>
    <submittedName>
        <fullName evidence="11">Na+/H+ antiporter NhaC</fullName>
    </submittedName>
</protein>
<dbReference type="eggNOG" id="COG1757">
    <property type="taxonomic scope" value="Bacteria"/>
</dbReference>
<gene>
    <name evidence="11" type="primary">nhaC</name>
    <name evidence="12" type="ORF">FC31_GL002089</name>
    <name evidence="11" type="ORF">HMPREF0494_0626</name>
</gene>
<evidence type="ECO:0000259" key="10">
    <source>
        <dbReference type="Pfam" id="PF03553"/>
    </source>
</evidence>
<dbReference type="InterPro" id="IPR018461">
    <property type="entry name" value="Na/H_Antiport_NhaC-like_C"/>
</dbReference>
<evidence type="ECO:0000313" key="12">
    <source>
        <dbReference type="EMBL" id="KRK60009.1"/>
    </source>
</evidence>
<dbReference type="Proteomes" id="UP000003675">
    <property type="component" value="Unassembled WGS sequence"/>
</dbReference>
<proteinExistence type="inferred from homology"/>
<dbReference type="PATRIC" id="fig|525309.8.peg.2169"/>
<evidence type="ECO:0000256" key="6">
    <source>
        <dbReference type="ARBA" id="ARBA00022989"/>
    </source>
</evidence>
<comment type="similarity">
    <text evidence="8">Belongs to the NhaC Na(+)/H(+) (TC 2.A.35) antiporter family.</text>
</comment>
<dbReference type="HOGENOM" id="CLU_033405_1_0_9"/>
<dbReference type="PANTHER" id="PTHR33451:SF6">
    <property type="entry name" value="NA(+)_H(+) ANTIPORTER NHAC"/>
    <property type="match status" value="1"/>
</dbReference>
<keyword evidence="14" id="KW-1185">Reference proteome</keyword>
<dbReference type="GO" id="GO:0015297">
    <property type="term" value="F:antiporter activity"/>
    <property type="evidence" value="ECO:0007669"/>
    <property type="project" value="UniProtKB-KW"/>
</dbReference>
<dbReference type="STRING" id="525309.HMPREF0494_0626"/>
<comment type="subcellular location">
    <subcellularLocation>
        <location evidence="1">Cell membrane</location>
        <topology evidence="1">Multi-pass membrane protein</topology>
    </subcellularLocation>
</comment>
<feature type="transmembrane region" description="Helical" evidence="9">
    <location>
        <begin position="88"/>
        <end position="109"/>
    </location>
</feature>
<evidence type="ECO:0000256" key="9">
    <source>
        <dbReference type="SAM" id="Phobius"/>
    </source>
</evidence>